<dbReference type="PANTHER" id="PTHR37563">
    <property type="entry name" value="PHYTANOYL-COA DIOXYGENASE FAMILY PROTEIN (AFU_ORTHOLOGUE AFUA_2G03330)"/>
    <property type="match status" value="1"/>
</dbReference>
<dbReference type="PANTHER" id="PTHR37563:SF2">
    <property type="entry name" value="PHYTANOYL-COA DIOXYGENASE FAMILY PROTEIN (AFU_ORTHOLOGUE AFUA_2G03330)"/>
    <property type="match status" value="1"/>
</dbReference>
<dbReference type="AlphaFoldDB" id="A0A1Y5ILF1"/>
<dbReference type="EMBL" id="KZ155776">
    <property type="protein sequence ID" value="OUS47902.1"/>
    <property type="molecule type" value="Genomic_DNA"/>
</dbReference>
<evidence type="ECO:0008006" key="2">
    <source>
        <dbReference type="Google" id="ProtNLM"/>
    </source>
</evidence>
<dbReference type="Pfam" id="PF05721">
    <property type="entry name" value="PhyH"/>
    <property type="match status" value="1"/>
</dbReference>
<protein>
    <recommendedName>
        <fullName evidence="2">Phytanoyl-CoA dioxygenase</fullName>
    </recommendedName>
</protein>
<accession>A0A1Y5ILF1</accession>
<name>A0A1Y5ILF1_OSTTA</name>
<proteinExistence type="predicted"/>
<dbReference type="Gene3D" id="2.60.120.620">
    <property type="entry name" value="q2cbj1_9rhob like domain"/>
    <property type="match status" value="1"/>
</dbReference>
<dbReference type="InterPro" id="IPR008775">
    <property type="entry name" value="Phytyl_CoA_dOase-like"/>
</dbReference>
<gene>
    <name evidence="1" type="ORF">BE221DRAFT_20174</name>
</gene>
<reference evidence="1" key="1">
    <citation type="submission" date="2017-04" db="EMBL/GenBank/DDBJ databases">
        <title>Population genomics of picophytoplankton unveils novel chromosome hypervariability.</title>
        <authorList>
            <consortium name="DOE Joint Genome Institute"/>
            <person name="Blanc-Mathieu R."/>
            <person name="Krasovec M."/>
            <person name="Hebrard M."/>
            <person name="Yau S."/>
            <person name="Desgranges E."/>
            <person name="Martin J."/>
            <person name="Schackwitz W."/>
            <person name="Kuo A."/>
            <person name="Salin G."/>
            <person name="Donnadieu C."/>
            <person name="Desdevises Y."/>
            <person name="Sanchez-Ferandin S."/>
            <person name="Moreau H."/>
            <person name="Rivals E."/>
            <person name="Grigoriev I.V."/>
            <person name="Grimsley N."/>
            <person name="Eyre-Walker A."/>
            <person name="Piganeau G."/>
        </authorList>
    </citation>
    <scope>NUCLEOTIDE SEQUENCE [LARGE SCALE GENOMIC DNA]</scope>
    <source>
        <strain evidence="1">RCC 1115</strain>
    </source>
</reference>
<dbReference type="SUPFAM" id="SSF51197">
    <property type="entry name" value="Clavaminate synthase-like"/>
    <property type="match status" value="1"/>
</dbReference>
<sequence length="346" mass="37789">MRARRALTGREKYARASTSRARAVERRVKTRVWRTLREDVSAVVDPRYDAVDDDDGLGPSSPDVQIANSLRLESAAQREGLERRGRRVDKAARARDARDVGAAAACAEDVRRDGATFLRGVCSEATCDAFLKEVHAVCDETRAEFGDALRRTDVKVGFDGAARAIVVEACGQGGVNAILNEIEDATSEAVMVEMSVLTTERGADRQVLHPDVSIDAPHAPLYSLFIALQDVVPEMGPTCFVLGTQDRASHDAFPNAKWGDAQFEALAGREWCDATLRKGDAVLYDARTFHQGGANEHGRRALMTLTFLKPPVPEAPTRRNSGAEWSIRGDVFDMRLTVGDIAKINP</sequence>
<dbReference type="InterPro" id="IPR051961">
    <property type="entry name" value="Fungal_Metabolite_Diox"/>
</dbReference>
<dbReference type="Proteomes" id="UP000195557">
    <property type="component" value="Unassembled WGS sequence"/>
</dbReference>
<organism evidence="1">
    <name type="scientific">Ostreococcus tauri</name>
    <name type="common">Marine green alga</name>
    <dbReference type="NCBI Taxonomy" id="70448"/>
    <lineage>
        <taxon>Eukaryota</taxon>
        <taxon>Viridiplantae</taxon>
        <taxon>Chlorophyta</taxon>
        <taxon>Mamiellophyceae</taxon>
        <taxon>Mamiellales</taxon>
        <taxon>Bathycoccaceae</taxon>
        <taxon>Ostreococcus</taxon>
    </lineage>
</organism>
<evidence type="ECO:0000313" key="1">
    <source>
        <dbReference type="EMBL" id="OUS47902.1"/>
    </source>
</evidence>